<organism evidence="2 3">
    <name type="scientific">Flavivirga spongiicola</name>
    <dbReference type="NCBI Taxonomy" id="421621"/>
    <lineage>
        <taxon>Bacteria</taxon>
        <taxon>Pseudomonadati</taxon>
        <taxon>Bacteroidota</taxon>
        <taxon>Flavobacteriia</taxon>
        <taxon>Flavobacteriales</taxon>
        <taxon>Flavobacteriaceae</taxon>
        <taxon>Flavivirga</taxon>
    </lineage>
</organism>
<accession>A0ABU7XXY1</accession>
<evidence type="ECO:0000313" key="3">
    <source>
        <dbReference type="Proteomes" id="UP001337305"/>
    </source>
</evidence>
<evidence type="ECO:0000313" key="2">
    <source>
        <dbReference type="EMBL" id="MEF3835594.1"/>
    </source>
</evidence>
<dbReference type="EMBL" id="JAODOP010000004">
    <property type="protein sequence ID" value="MEF3835594.1"/>
    <property type="molecule type" value="Genomic_DNA"/>
</dbReference>
<sequence length="334" mass="37484">MKHFFKTLFIATILLGVFQSCSSVETGTLVTSDEKISSSLANKIIATAASTNDLDLINFDCSEGVLVGHFMNSQGDYYGAVNIELSKWNEQFPAAKAKAYSDTGIQFTPDDYFLDLILDTSVVVLQGEENFIKFFDDCSFEGDVRVTYENESLALSDINYNCSGKVKYHVEIFGDRVFLTGDQMWLSGGIAAAEEALLSYNTINNTTYTLDDVRISSVEFESPGGTASKAIWKSQMTNYFEDCKLDRDINDNDCINFKYPFVMNKINLKTDEIIPVTITNDSELNETFFDQFENLTINYPLTLVTINGDEVMVKSNKELEETLTNSASYCTDEW</sequence>
<gene>
    <name evidence="2" type="ORF">N1F79_20885</name>
</gene>
<keyword evidence="1" id="KW-0732">Signal</keyword>
<proteinExistence type="predicted"/>
<evidence type="ECO:0000256" key="1">
    <source>
        <dbReference type="SAM" id="SignalP"/>
    </source>
</evidence>
<dbReference type="Proteomes" id="UP001337305">
    <property type="component" value="Unassembled WGS sequence"/>
</dbReference>
<keyword evidence="3" id="KW-1185">Reference proteome</keyword>
<evidence type="ECO:0008006" key="4">
    <source>
        <dbReference type="Google" id="ProtNLM"/>
    </source>
</evidence>
<dbReference type="RefSeq" id="WP_303307875.1">
    <property type="nucleotide sequence ID" value="NZ_JAODOP010000004.1"/>
</dbReference>
<feature type="chain" id="PRO_5047142042" description="Lipoprotein" evidence="1">
    <location>
        <begin position="23"/>
        <end position="334"/>
    </location>
</feature>
<protein>
    <recommendedName>
        <fullName evidence="4">Lipoprotein</fullName>
    </recommendedName>
</protein>
<feature type="signal peptide" evidence="1">
    <location>
        <begin position="1"/>
        <end position="22"/>
    </location>
</feature>
<name>A0ABU7XXY1_9FLAO</name>
<reference evidence="2 3" key="1">
    <citation type="submission" date="2022-09" db="EMBL/GenBank/DDBJ databases">
        <title>Genome sequencing of Flavivirga sp. MEBiC05379.</title>
        <authorList>
            <person name="Oh H.-M."/>
            <person name="Kwon K.K."/>
            <person name="Park M.J."/>
            <person name="Yang S.-H."/>
        </authorList>
    </citation>
    <scope>NUCLEOTIDE SEQUENCE [LARGE SCALE GENOMIC DNA]</scope>
    <source>
        <strain evidence="2 3">MEBiC05379</strain>
    </source>
</reference>
<dbReference type="PROSITE" id="PS51257">
    <property type="entry name" value="PROKAR_LIPOPROTEIN"/>
    <property type="match status" value="1"/>
</dbReference>
<comment type="caution">
    <text evidence="2">The sequence shown here is derived from an EMBL/GenBank/DDBJ whole genome shotgun (WGS) entry which is preliminary data.</text>
</comment>